<comment type="catalytic activity">
    <reaction evidence="6">
        <text>a (3R)-hydroxyacyl-[ACP] + UDP-N-acetyl-alpha-D-glucosamine = a UDP-3-O-[(3R)-3-hydroxyacyl]-N-acetyl-alpha-D-glucosamine + holo-[ACP]</text>
        <dbReference type="Rhea" id="RHEA:67812"/>
        <dbReference type="Rhea" id="RHEA-COMP:9685"/>
        <dbReference type="Rhea" id="RHEA-COMP:9945"/>
        <dbReference type="ChEBI" id="CHEBI:57705"/>
        <dbReference type="ChEBI" id="CHEBI:64479"/>
        <dbReference type="ChEBI" id="CHEBI:78827"/>
        <dbReference type="ChEBI" id="CHEBI:173225"/>
        <dbReference type="EC" id="2.3.1.129"/>
    </reaction>
</comment>
<dbReference type="InterPro" id="IPR029098">
    <property type="entry name" value="Acetyltransf_C"/>
</dbReference>
<comment type="subcellular location">
    <subcellularLocation>
        <location evidence="6">Cytoplasm</location>
    </subcellularLocation>
</comment>
<comment type="subunit">
    <text evidence="6">Homotrimer.</text>
</comment>
<dbReference type="EMBL" id="AQQV01000002">
    <property type="protein sequence ID" value="ORE87027.1"/>
    <property type="molecule type" value="Genomic_DNA"/>
</dbReference>
<comment type="caution">
    <text evidence="8">The sequence shown here is derived from an EMBL/GenBank/DDBJ whole genome shotgun (WGS) entry which is preliminary data.</text>
</comment>
<dbReference type="Pfam" id="PF00132">
    <property type="entry name" value="Hexapep"/>
    <property type="match status" value="2"/>
</dbReference>
<evidence type="ECO:0000256" key="3">
    <source>
        <dbReference type="ARBA" id="ARBA00022679"/>
    </source>
</evidence>
<evidence type="ECO:0000313" key="9">
    <source>
        <dbReference type="Proteomes" id="UP000192342"/>
    </source>
</evidence>
<dbReference type="NCBIfam" id="TIGR01852">
    <property type="entry name" value="lipid_A_lpxA"/>
    <property type="match status" value="1"/>
</dbReference>
<evidence type="ECO:0000259" key="7">
    <source>
        <dbReference type="Pfam" id="PF13720"/>
    </source>
</evidence>
<dbReference type="PIRSF" id="PIRSF000456">
    <property type="entry name" value="UDP-GlcNAc_acltr"/>
    <property type="match status" value="1"/>
</dbReference>
<name>A0A1Y1SDF2_9GAMM</name>
<keyword evidence="3 6" id="KW-0808">Transferase</keyword>
<dbReference type="AlphaFoldDB" id="A0A1Y1SDF2"/>
<comment type="pathway">
    <text evidence="6">Glycolipid biosynthesis; lipid IV(A) biosynthesis; lipid IV(A) from (3R)-3-hydroxytetradecanoyl-[acyl-carrier-protein] and UDP-N-acetyl-alpha-D-glucosamine: step 1/6.</text>
</comment>
<keyword evidence="1 6" id="KW-0444">Lipid biosynthesis</keyword>
<dbReference type="STRING" id="1317117.ATO7_08307"/>
<evidence type="ECO:0000256" key="6">
    <source>
        <dbReference type="HAMAP-Rule" id="MF_00387"/>
    </source>
</evidence>
<comment type="similarity">
    <text evidence="6">Belongs to the transferase hexapeptide repeat family. LpxA subfamily.</text>
</comment>
<dbReference type="GO" id="GO:0009245">
    <property type="term" value="P:lipid A biosynthetic process"/>
    <property type="evidence" value="ECO:0007669"/>
    <property type="project" value="UniProtKB-UniRule"/>
</dbReference>
<dbReference type="UniPathway" id="UPA00359">
    <property type="reaction ID" value="UER00477"/>
</dbReference>
<gene>
    <name evidence="6" type="primary">lpxA</name>
    <name evidence="8" type="ORF">ATO7_08307</name>
</gene>
<dbReference type="InterPro" id="IPR037157">
    <property type="entry name" value="Acetyltransf_C_sf"/>
</dbReference>
<dbReference type="PANTHER" id="PTHR43480:SF1">
    <property type="entry name" value="ACYL-[ACYL-CARRIER-PROTEIN]--UDP-N-ACETYLGLUCOSAMINE O-ACYLTRANSFERASE, MITOCHONDRIAL-RELATED"/>
    <property type="match status" value="1"/>
</dbReference>
<sequence length="258" mass="28428">MTQISPQAYVDPKAEVADDVEIGPFSYIGPGVSIGSGTRIASNVSIKGPTRIGCNNVIHSFGSIGGDPQDLTYRGEPTRLEIGDNNVIYEFVTFNRGTLKQDGVTRIGSHNFIMAYVHVAHDCTIGSHTVLANNTTFAGHVIVEDYALTGGMTAVHQFCRLGSYCYVGHGGATVRDVPPYVMTSDYPQRPRGINKVGLERQGFSAEQIKRIREGYKILYRSELSLDDARARLVEYGQGDTDIQRYIDFIDRSERSIVR</sequence>
<evidence type="ECO:0000256" key="4">
    <source>
        <dbReference type="ARBA" id="ARBA00023098"/>
    </source>
</evidence>
<keyword evidence="2 6" id="KW-0441">Lipid A biosynthesis</keyword>
<keyword evidence="5 6" id="KW-0012">Acyltransferase</keyword>
<organism evidence="8 9">
    <name type="scientific">Oceanococcus atlanticus</name>
    <dbReference type="NCBI Taxonomy" id="1317117"/>
    <lineage>
        <taxon>Bacteria</taxon>
        <taxon>Pseudomonadati</taxon>
        <taxon>Pseudomonadota</taxon>
        <taxon>Gammaproteobacteria</taxon>
        <taxon>Chromatiales</taxon>
        <taxon>Oceanococcaceae</taxon>
        <taxon>Oceanococcus</taxon>
    </lineage>
</organism>
<comment type="function">
    <text evidence="6">Involved in the biosynthesis of lipid A, a phosphorylated glycolipid that anchors the lipopolysaccharide to the outer membrane of the cell.</text>
</comment>
<evidence type="ECO:0000256" key="1">
    <source>
        <dbReference type="ARBA" id="ARBA00022516"/>
    </source>
</evidence>
<keyword evidence="9" id="KW-1185">Reference proteome</keyword>
<dbReference type="InterPro" id="IPR011004">
    <property type="entry name" value="Trimer_LpxA-like_sf"/>
</dbReference>
<dbReference type="NCBIfam" id="NF003657">
    <property type="entry name" value="PRK05289.1"/>
    <property type="match status" value="1"/>
</dbReference>
<dbReference type="SUPFAM" id="SSF51161">
    <property type="entry name" value="Trimeric LpxA-like enzymes"/>
    <property type="match status" value="1"/>
</dbReference>
<dbReference type="GO" id="GO:0008780">
    <property type="term" value="F:acyl-[acyl-carrier-protein]-UDP-N-acetylglucosamine O-acyltransferase activity"/>
    <property type="evidence" value="ECO:0007669"/>
    <property type="project" value="UniProtKB-UniRule"/>
</dbReference>
<evidence type="ECO:0000313" key="8">
    <source>
        <dbReference type="EMBL" id="ORE87027.1"/>
    </source>
</evidence>
<dbReference type="EC" id="2.3.1.129" evidence="6"/>
<keyword evidence="4 6" id="KW-0443">Lipid metabolism</keyword>
<keyword evidence="6" id="KW-0677">Repeat</keyword>
<dbReference type="InterPro" id="IPR010137">
    <property type="entry name" value="Lipid_A_LpxA"/>
</dbReference>
<dbReference type="GO" id="GO:0016020">
    <property type="term" value="C:membrane"/>
    <property type="evidence" value="ECO:0007669"/>
    <property type="project" value="GOC"/>
</dbReference>
<evidence type="ECO:0000256" key="2">
    <source>
        <dbReference type="ARBA" id="ARBA00022556"/>
    </source>
</evidence>
<dbReference type="CDD" id="cd03351">
    <property type="entry name" value="LbH_UDP-GlcNAc_AT"/>
    <property type="match status" value="1"/>
</dbReference>
<protein>
    <recommendedName>
        <fullName evidence="6">Acyl-[acyl-carrier-protein]--UDP-N-acetylglucosamine O-acyltransferase</fullName>
        <shortName evidence="6">UDP-N-acetylglucosamine acyltransferase</shortName>
        <ecNumber evidence="6">2.3.1.129</ecNumber>
    </recommendedName>
</protein>
<dbReference type="HAMAP" id="MF_00387">
    <property type="entry name" value="LpxA"/>
    <property type="match status" value="1"/>
</dbReference>
<dbReference type="Gene3D" id="1.20.1180.10">
    <property type="entry name" value="Udp N-acetylglucosamine O-acyltransferase, C-terminal domain"/>
    <property type="match status" value="1"/>
</dbReference>
<dbReference type="Gene3D" id="2.160.10.10">
    <property type="entry name" value="Hexapeptide repeat proteins"/>
    <property type="match status" value="1"/>
</dbReference>
<feature type="domain" description="UDP N-acetylglucosamine O-acyltransferase C-terminal" evidence="7">
    <location>
        <begin position="176"/>
        <end position="257"/>
    </location>
</feature>
<dbReference type="RefSeq" id="WP_083561236.1">
    <property type="nucleotide sequence ID" value="NZ_AQQV01000002.1"/>
</dbReference>
<dbReference type="Proteomes" id="UP000192342">
    <property type="component" value="Unassembled WGS sequence"/>
</dbReference>
<evidence type="ECO:0000256" key="5">
    <source>
        <dbReference type="ARBA" id="ARBA00023315"/>
    </source>
</evidence>
<keyword evidence="6" id="KW-0963">Cytoplasm</keyword>
<proteinExistence type="inferred from homology"/>
<dbReference type="GO" id="GO:0005737">
    <property type="term" value="C:cytoplasm"/>
    <property type="evidence" value="ECO:0007669"/>
    <property type="project" value="UniProtKB-SubCell"/>
</dbReference>
<dbReference type="PANTHER" id="PTHR43480">
    <property type="entry name" value="ACYL-[ACYL-CARRIER-PROTEIN]--UDP-N-ACETYLGLUCOSAMINE O-ACYLTRANSFERASE"/>
    <property type="match status" value="1"/>
</dbReference>
<dbReference type="OrthoDB" id="9807278at2"/>
<reference evidence="8 9" key="1">
    <citation type="submission" date="2013-04" db="EMBL/GenBank/DDBJ databases">
        <title>Oceanococcus atlanticus 22II-S10r2 Genome Sequencing.</title>
        <authorList>
            <person name="Lai Q."/>
            <person name="Li G."/>
            <person name="Shao Z."/>
        </authorList>
    </citation>
    <scope>NUCLEOTIDE SEQUENCE [LARGE SCALE GENOMIC DNA]</scope>
    <source>
        <strain evidence="8 9">22II-S10r2</strain>
    </source>
</reference>
<dbReference type="InterPro" id="IPR001451">
    <property type="entry name" value="Hexapep"/>
</dbReference>
<accession>A0A1Y1SDF2</accession>
<dbReference type="Pfam" id="PF13720">
    <property type="entry name" value="Acetyltransf_11"/>
    <property type="match status" value="1"/>
</dbReference>